<evidence type="ECO:0000313" key="2">
    <source>
        <dbReference type="Proteomes" id="UP001232063"/>
    </source>
</evidence>
<dbReference type="EMBL" id="JASJOU010000004">
    <property type="protein sequence ID" value="MDJ1501997.1"/>
    <property type="molecule type" value="Genomic_DNA"/>
</dbReference>
<dbReference type="RefSeq" id="WP_314511768.1">
    <property type="nucleotide sequence ID" value="NZ_JASJOU010000004.1"/>
</dbReference>
<comment type="caution">
    <text evidence="1">The sequence shown here is derived from an EMBL/GenBank/DDBJ whole genome shotgun (WGS) entry which is preliminary data.</text>
</comment>
<reference evidence="1" key="1">
    <citation type="submission" date="2023-05" db="EMBL/GenBank/DDBJ databases">
        <authorList>
            <person name="Zhang X."/>
        </authorList>
    </citation>
    <scope>NUCLEOTIDE SEQUENCE</scope>
    <source>
        <strain evidence="1">BD1B2-1</strain>
    </source>
</reference>
<name>A0AAE3R775_9BACT</name>
<dbReference type="Proteomes" id="UP001232063">
    <property type="component" value="Unassembled WGS sequence"/>
</dbReference>
<dbReference type="AlphaFoldDB" id="A0AAE3R775"/>
<evidence type="ECO:0000313" key="1">
    <source>
        <dbReference type="EMBL" id="MDJ1501997.1"/>
    </source>
</evidence>
<accession>A0AAE3R775</accession>
<keyword evidence="2" id="KW-1185">Reference proteome</keyword>
<sequence length="158" mass="19036">MQNANIIKFDRHCLDLFELSEDETNFLMHCGLQDRPDLFISFYDSCTQWHYRFFEEESYIAIGESDSGAYYCIQVETREIWRLPDADNQEIKQYLNADLMCMNLSFQALDTFYESIASNRKSDIELLINELHKIDPKAIQEELSLWNIFTWEWKIEFW</sequence>
<gene>
    <name evidence="1" type="ORF">QNI22_15125</name>
</gene>
<organism evidence="1 2">
    <name type="scientific">Xanthocytophaga agilis</name>
    <dbReference type="NCBI Taxonomy" id="3048010"/>
    <lineage>
        <taxon>Bacteria</taxon>
        <taxon>Pseudomonadati</taxon>
        <taxon>Bacteroidota</taxon>
        <taxon>Cytophagia</taxon>
        <taxon>Cytophagales</taxon>
        <taxon>Rhodocytophagaceae</taxon>
        <taxon>Xanthocytophaga</taxon>
    </lineage>
</organism>
<proteinExistence type="predicted"/>
<protein>
    <submittedName>
        <fullName evidence="1">Uncharacterized protein</fullName>
    </submittedName>
</protein>